<dbReference type="Proteomes" id="UP000269396">
    <property type="component" value="Unassembled WGS sequence"/>
</dbReference>
<evidence type="ECO:0000313" key="2">
    <source>
        <dbReference type="Proteomes" id="UP000269396"/>
    </source>
</evidence>
<gene>
    <name evidence="1" type="ORF">SMTD_LOCUS3143</name>
</gene>
<keyword evidence="2" id="KW-1185">Reference proteome</keyword>
<protein>
    <submittedName>
        <fullName evidence="1">Uncharacterized protein</fullName>
    </submittedName>
</protein>
<organism evidence="1 2">
    <name type="scientific">Schistosoma mattheei</name>
    <dbReference type="NCBI Taxonomy" id="31246"/>
    <lineage>
        <taxon>Eukaryota</taxon>
        <taxon>Metazoa</taxon>
        <taxon>Spiralia</taxon>
        <taxon>Lophotrochozoa</taxon>
        <taxon>Platyhelminthes</taxon>
        <taxon>Trematoda</taxon>
        <taxon>Digenea</taxon>
        <taxon>Strigeidida</taxon>
        <taxon>Schistosomatoidea</taxon>
        <taxon>Schistosomatidae</taxon>
        <taxon>Schistosoma</taxon>
    </lineage>
</organism>
<reference evidence="1 2" key="1">
    <citation type="submission" date="2018-11" db="EMBL/GenBank/DDBJ databases">
        <authorList>
            <consortium name="Pathogen Informatics"/>
        </authorList>
    </citation>
    <scope>NUCLEOTIDE SEQUENCE [LARGE SCALE GENOMIC DNA]</scope>
    <source>
        <strain>Denwood</strain>
        <strain evidence="2">Zambia</strain>
    </source>
</reference>
<proteinExistence type="predicted"/>
<dbReference type="EMBL" id="UZAL01005248">
    <property type="protein sequence ID" value="VDO92452.1"/>
    <property type="molecule type" value="Genomic_DNA"/>
</dbReference>
<accession>A0A3P8D885</accession>
<sequence length="31" mass="3654">MVWEIFQLRESLKVDGGGKSVEYSLQYQSYL</sequence>
<dbReference type="AlphaFoldDB" id="A0A3P8D885"/>
<evidence type="ECO:0000313" key="1">
    <source>
        <dbReference type="EMBL" id="VDO92452.1"/>
    </source>
</evidence>
<name>A0A3P8D885_9TREM</name>